<evidence type="ECO:0000313" key="2">
    <source>
        <dbReference type="EMBL" id="RAH96720.1"/>
    </source>
</evidence>
<dbReference type="GO" id="GO:0005737">
    <property type="term" value="C:cytoplasm"/>
    <property type="evidence" value="ECO:0007669"/>
    <property type="project" value="TreeGrafter"/>
</dbReference>
<dbReference type="RefSeq" id="WP_111352243.1">
    <property type="nucleotide sequence ID" value="NZ_QHHQ01000011.1"/>
</dbReference>
<dbReference type="AlphaFoldDB" id="A0A8B2NPJ8"/>
<evidence type="ECO:0000256" key="1">
    <source>
        <dbReference type="ARBA" id="ARBA00008903"/>
    </source>
</evidence>
<accession>A0A8B2NPJ8</accession>
<dbReference type="InterPro" id="IPR023401">
    <property type="entry name" value="ODC_N"/>
</dbReference>
<reference evidence="2 3" key="1">
    <citation type="submission" date="2018-05" db="EMBL/GenBank/DDBJ databases">
        <title>Acuticoccus sediminis sp. nov., isolated from deep-sea sediment of Indian Ocean.</title>
        <authorList>
            <person name="Liu X."/>
            <person name="Lai Q."/>
            <person name="Du Y."/>
            <person name="Sun F."/>
            <person name="Zhang X."/>
            <person name="Wang S."/>
            <person name="Shao Z."/>
        </authorList>
    </citation>
    <scope>NUCLEOTIDE SEQUENCE [LARGE SCALE GENOMIC DNA]</scope>
    <source>
        <strain evidence="2 3">PTG4-2</strain>
    </source>
</reference>
<evidence type="ECO:0000313" key="3">
    <source>
        <dbReference type="Proteomes" id="UP000249590"/>
    </source>
</evidence>
<dbReference type="Gene3D" id="3.40.50.720">
    <property type="entry name" value="NAD(P)-binding Rossmann-like Domain"/>
    <property type="match status" value="1"/>
</dbReference>
<dbReference type="Gene3D" id="3.30.1780.10">
    <property type="entry name" value="ornithine cyclodeaminase, domain 1"/>
    <property type="match status" value="1"/>
</dbReference>
<keyword evidence="3" id="KW-1185">Reference proteome</keyword>
<name>A0A8B2NPJ8_9HYPH</name>
<dbReference type="PANTHER" id="PTHR13812">
    <property type="entry name" value="KETIMINE REDUCTASE MU-CRYSTALLIN"/>
    <property type="match status" value="1"/>
</dbReference>
<dbReference type="PIRSF" id="PIRSF001439">
    <property type="entry name" value="CryM"/>
    <property type="match status" value="1"/>
</dbReference>
<dbReference type="Proteomes" id="UP000249590">
    <property type="component" value="Unassembled WGS sequence"/>
</dbReference>
<sequence>MIVIDETEARARVSLIDAVEAVEASFRDLANGKARLFPTVREGVAAGRGTFGVKSAELSSAGIVGLKAGGYWPGNMEHPGRPDNHQSTTLVFERDTGRPIGAVAANWLTEARTAAVGAIAIRALSREDATTLSIIGTGKQSASQVEAALLARPFSRILLSGRHAEGIEDLRIRLEARGIAAEAASPEDAVRAADVLITITPATAPLFPADWVRPGTHVNAMGADTRGKRELNPALIKGARLVVDSIEQSTTLGEMEGVPEAEAVLLGDLLAGKVTGRESARQRTIFDSTGLAIQDLCVAARALGH</sequence>
<organism evidence="2 3">
    <name type="scientific">Acuticoccus sediminis</name>
    <dbReference type="NCBI Taxonomy" id="2184697"/>
    <lineage>
        <taxon>Bacteria</taxon>
        <taxon>Pseudomonadati</taxon>
        <taxon>Pseudomonadota</taxon>
        <taxon>Alphaproteobacteria</taxon>
        <taxon>Hyphomicrobiales</taxon>
        <taxon>Amorphaceae</taxon>
        <taxon>Acuticoccus</taxon>
    </lineage>
</organism>
<dbReference type="InterPro" id="IPR003462">
    <property type="entry name" value="ODC_Mu_crystall"/>
</dbReference>
<dbReference type="EMBL" id="QHHQ01000011">
    <property type="protein sequence ID" value="RAH96720.1"/>
    <property type="molecule type" value="Genomic_DNA"/>
</dbReference>
<dbReference type="SUPFAM" id="SSF51735">
    <property type="entry name" value="NAD(P)-binding Rossmann-fold domains"/>
    <property type="match status" value="1"/>
</dbReference>
<dbReference type="Pfam" id="PF02423">
    <property type="entry name" value="OCD_Mu_crystall"/>
    <property type="match status" value="1"/>
</dbReference>
<proteinExistence type="inferred from homology"/>
<gene>
    <name evidence="2" type="ORF">DLJ53_31140</name>
</gene>
<dbReference type="InterPro" id="IPR036291">
    <property type="entry name" value="NAD(P)-bd_dom_sf"/>
</dbReference>
<dbReference type="OrthoDB" id="9785971at2"/>
<protein>
    <submittedName>
        <fullName evidence="2">Ornithine cyclodeaminase</fullName>
    </submittedName>
</protein>
<dbReference type="PANTHER" id="PTHR13812:SF19">
    <property type="entry name" value="KETIMINE REDUCTASE MU-CRYSTALLIN"/>
    <property type="match status" value="1"/>
</dbReference>
<comment type="caution">
    <text evidence="2">The sequence shown here is derived from an EMBL/GenBank/DDBJ whole genome shotgun (WGS) entry which is preliminary data.</text>
</comment>
<comment type="similarity">
    <text evidence="1">Belongs to the ornithine cyclodeaminase/mu-crystallin family.</text>
</comment>